<gene>
    <name evidence="2" type="ORF">D6201_01660</name>
</gene>
<feature type="transmembrane region" description="Helical" evidence="1">
    <location>
        <begin position="54"/>
        <end position="74"/>
    </location>
</feature>
<sequence length="76" mass="8200">MVWPDFITFASDATRYMLAGAALLVLSAIAALGERRRARRKHPDAVGVMPWRDIAALSTFAGLALLAFGAIGWLRG</sequence>
<keyword evidence="1" id="KW-0472">Membrane</keyword>
<evidence type="ECO:0000256" key="1">
    <source>
        <dbReference type="SAM" id="Phobius"/>
    </source>
</evidence>
<keyword evidence="1" id="KW-0812">Transmembrane</keyword>
<protein>
    <submittedName>
        <fullName evidence="2">Uncharacterized protein</fullName>
    </submittedName>
</protein>
<keyword evidence="3" id="KW-1185">Reference proteome</keyword>
<feature type="transmembrane region" description="Helical" evidence="1">
    <location>
        <begin position="16"/>
        <end position="33"/>
    </location>
</feature>
<dbReference type="AlphaFoldDB" id="A0A419RR05"/>
<proteinExistence type="predicted"/>
<organism evidence="2 3">
    <name type="scientific">Aurantiacibacter aquimixticola</name>
    <dbReference type="NCBI Taxonomy" id="1958945"/>
    <lineage>
        <taxon>Bacteria</taxon>
        <taxon>Pseudomonadati</taxon>
        <taxon>Pseudomonadota</taxon>
        <taxon>Alphaproteobacteria</taxon>
        <taxon>Sphingomonadales</taxon>
        <taxon>Erythrobacteraceae</taxon>
        <taxon>Aurantiacibacter</taxon>
    </lineage>
</organism>
<dbReference type="Proteomes" id="UP000285232">
    <property type="component" value="Unassembled WGS sequence"/>
</dbReference>
<dbReference type="EMBL" id="RAHX01000001">
    <property type="protein sequence ID" value="RJY08233.1"/>
    <property type="molecule type" value="Genomic_DNA"/>
</dbReference>
<keyword evidence="1" id="KW-1133">Transmembrane helix</keyword>
<accession>A0A419RR05</accession>
<name>A0A419RR05_9SPHN</name>
<reference evidence="2 3" key="1">
    <citation type="journal article" date="2017" name="Int. J. Syst. Evol. Microbiol.">
        <title>Erythrobacter aquimixticola sp. nov., isolated from the junction between the ocean and a freshwater spring.</title>
        <authorList>
            <person name="Park S."/>
            <person name="Jung Y.T."/>
            <person name="Choi S.J."/>
            <person name="Yoon J.H."/>
        </authorList>
    </citation>
    <scope>NUCLEOTIDE SEQUENCE [LARGE SCALE GENOMIC DNA]</scope>
    <source>
        <strain evidence="2 3">JSSK-14</strain>
    </source>
</reference>
<evidence type="ECO:0000313" key="3">
    <source>
        <dbReference type="Proteomes" id="UP000285232"/>
    </source>
</evidence>
<comment type="caution">
    <text evidence="2">The sequence shown here is derived from an EMBL/GenBank/DDBJ whole genome shotgun (WGS) entry which is preliminary data.</text>
</comment>
<evidence type="ECO:0000313" key="2">
    <source>
        <dbReference type="EMBL" id="RJY08233.1"/>
    </source>
</evidence>